<evidence type="ECO:0000313" key="1">
    <source>
        <dbReference type="EMBL" id="RDX79511.1"/>
    </source>
</evidence>
<name>A0A371FMM5_MUCPR</name>
<comment type="caution">
    <text evidence="1">The sequence shown here is derived from an EMBL/GenBank/DDBJ whole genome shotgun (WGS) entry which is preliminary data.</text>
</comment>
<organism evidence="1 2">
    <name type="scientific">Mucuna pruriens</name>
    <name type="common">Velvet bean</name>
    <name type="synonym">Dolichos pruriens</name>
    <dbReference type="NCBI Taxonomy" id="157652"/>
    <lineage>
        <taxon>Eukaryota</taxon>
        <taxon>Viridiplantae</taxon>
        <taxon>Streptophyta</taxon>
        <taxon>Embryophyta</taxon>
        <taxon>Tracheophyta</taxon>
        <taxon>Spermatophyta</taxon>
        <taxon>Magnoliopsida</taxon>
        <taxon>eudicotyledons</taxon>
        <taxon>Gunneridae</taxon>
        <taxon>Pentapetalae</taxon>
        <taxon>rosids</taxon>
        <taxon>fabids</taxon>
        <taxon>Fabales</taxon>
        <taxon>Fabaceae</taxon>
        <taxon>Papilionoideae</taxon>
        <taxon>50 kb inversion clade</taxon>
        <taxon>NPAAA clade</taxon>
        <taxon>indigoferoid/millettioid clade</taxon>
        <taxon>Phaseoleae</taxon>
        <taxon>Mucuna</taxon>
    </lineage>
</organism>
<gene>
    <name evidence="1" type="ORF">CR513_40061</name>
</gene>
<proteinExistence type="predicted"/>
<protein>
    <submittedName>
        <fullName evidence="1">Uncharacterized protein</fullName>
    </submittedName>
</protein>
<accession>A0A371FMM5</accession>
<dbReference type="Proteomes" id="UP000257109">
    <property type="component" value="Unassembled WGS sequence"/>
</dbReference>
<feature type="non-terminal residue" evidence="1">
    <location>
        <position position="1"/>
    </location>
</feature>
<keyword evidence="2" id="KW-1185">Reference proteome</keyword>
<dbReference type="EMBL" id="QJKJ01008521">
    <property type="protein sequence ID" value="RDX79511.1"/>
    <property type="molecule type" value="Genomic_DNA"/>
</dbReference>
<dbReference type="AlphaFoldDB" id="A0A371FMM5"/>
<sequence>MKNNLLAHIMTTPHKQSLTEFVNGIENLGHRLSTLLTSMGLSESSLYFIKGFKTKMDLSQFFNSKNTSTNGVSERENRSL</sequence>
<reference evidence="1" key="1">
    <citation type="submission" date="2018-05" db="EMBL/GenBank/DDBJ databases">
        <title>Draft genome of Mucuna pruriens seed.</title>
        <authorList>
            <person name="Nnadi N.E."/>
            <person name="Vos R."/>
            <person name="Hasami M.H."/>
            <person name="Devisetty U.K."/>
            <person name="Aguiy J.C."/>
        </authorList>
    </citation>
    <scope>NUCLEOTIDE SEQUENCE [LARGE SCALE GENOMIC DNA]</scope>
    <source>
        <strain evidence="1">JCA_2017</strain>
    </source>
</reference>
<evidence type="ECO:0000313" key="2">
    <source>
        <dbReference type="Proteomes" id="UP000257109"/>
    </source>
</evidence>